<feature type="domain" description="Flavodoxin-like fold" evidence="7">
    <location>
        <begin position="1"/>
        <end position="187"/>
    </location>
</feature>
<dbReference type="EMBL" id="SGIS01000001">
    <property type="protein sequence ID" value="RZF66441.1"/>
    <property type="molecule type" value="Genomic_DNA"/>
</dbReference>
<keyword evidence="2 6" id="KW-0288">FMN</keyword>
<dbReference type="EC" id="1.7.1.17" evidence="6"/>
<keyword evidence="3 6" id="KW-0560">Oxidoreductase</keyword>
<dbReference type="PANTHER" id="PTHR43741">
    <property type="entry name" value="FMN-DEPENDENT NADH-AZOREDUCTASE 1"/>
    <property type="match status" value="1"/>
</dbReference>
<dbReference type="GO" id="GO:0009055">
    <property type="term" value="F:electron transfer activity"/>
    <property type="evidence" value="ECO:0007669"/>
    <property type="project" value="UniProtKB-UniRule"/>
</dbReference>
<organism evidence="8 9">
    <name type="scientific">Sphingomonas populi</name>
    <dbReference type="NCBI Taxonomy" id="2484750"/>
    <lineage>
        <taxon>Bacteria</taxon>
        <taxon>Pseudomonadati</taxon>
        <taxon>Pseudomonadota</taxon>
        <taxon>Alphaproteobacteria</taxon>
        <taxon>Sphingomonadales</taxon>
        <taxon>Sphingomonadaceae</taxon>
        <taxon>Sphingomonas</taxon>
    </lineage>
</organism>
<comment type="caution">
    <text evidence="6">Lacks conserved residue(s) required for the propagation of feature annotation.</text>
</comment>
<keyword evidence="4 6" id="KW-0520">NAD</keyword>
<reference evidence="8 9" key="1">
    <citation type="submission" date="2019-02" db="EMBL/GenBank/DDBJ databases">
        <authorList>
            <person name="Li Y."/>
        </authorList>
    </citation>
    <scope>NUCLEOTIDE SEQUENCE [LARGE SCALE GENOMIC DNA]</scope>
    <source>
        <strain evidence="8 9">3-7</strain>
    </source>
</reference>
<feature type="binding site" evidence="6">
    <location>
        <position position="9"/>
    </location>
    <ligand>
        <name>FMN</name>
        <dbReference type="ChEBI" id="CHEBI:58210"/>
    </ligand>
</feature>
<evidence type="ECO:0000256" key="4">
    <source>
        <dbReference type="ARBA" id="ARBA00023027"/>
    </source>
</evidence>
<feature type="binding site" evidence="6">
    <location>
        <begin position="15"/>
        <end position="17"/>
    </location>
    <ligand>
        <name>FMN</name>
        <dbReference type="ChEBI" id="CHEBI:58210"/>
    </ligand>
</feature>
<dbReference type="InterPro" id="IPR050104">
    <property type="entry name" value="FMN-dep_NADH:Q_OxRdtase_AzoR1"/>
</dbReference>
<keyword evidence="1 6" id="KW-0285">Flavoprotein</keyword>
<dbReference type="Pfam" id="PF02525">
    <property type="entry name" value="Flavodoxin_2"/>
    <property type="match status" value="1"/>
</dbReference>
<evidence type="ECO:0000259" key="7">
    <source>
        <dbReference type="Pfam" id="PF02525"/>
    </source>
</evidence>
<accession>A0A4Q6Y2C4</accession>
<comment type="caution">
    <text evidence="8">The sequence shown here is derived from an EMBL/GenBank/DDBJ whole genome shotgun (WGS) entry which is preliminary data.</text>
</comment>
<dbReference type="HAMAP" id="MF_01216">
    <property type="entry name" value="Azoreductase_type1"/>
    <property type="match status" value="1"/>
</dbReference>
<dbReference type="InterPro" id="IPR029039">
    <property type="entry name" value="Flavoprotein-like_sf"/>
</dbReference>
<comment type="cofactor">
    <cofactor evidence="6">
        <name>FMN</name>
        <dbReference type="ChEBI" id="CHEBI:58210"/>
    </cofactor>
    <text evidence="6">Binds 1 FMN per subunit.</text>
</comment>
<evidence type="ECO:0000256" key="6">
    <source>
        <dbReference type="HAMAP-Rule" id="MF_01216"/>
    </source>
</evidence>
<sequence length="192" mass="19766">MKLLQIDSSITGGDSISRSLTAAIVAKLVAADPAATVTKRDLAAAPLPHLELAAYPGGESEAALASTAVLEEFLDADIVVIGAPMYNFTFPSQLKAWLDRVIVAGRTFRHGPNGVEGLIPGKRVIIAVSRGNFYGPGAVGDGLEHLQTLLAGVFGFIGVTPDFIVAEGVRAGPDHLAAALATANQAITRLAA</sequence>
<dbReference type="Gene3D" id="3.40.50.360">
    <property type="match status" value="1"/>
</dbReference>
<comment type="similarity">
    <text evidence="6">Belongs to the azoreductase type 1 family.</text>
</comment>
<gene>
    <name evidence="6" type="primary">azoR</name>
    <name evidence="8" type="ORF">EWE75_00845</name>
</gene>
<keyword evidence="9" id="KW-1185">Reference proteome</keyword>
<comment type="catalytic activity">
    <reaction evidence="6">
        <text>2 a quinone + NADH + H(+) = 2 a 1,4-benzosemiquinone + NAD(+)</text>
        <dbReference type="Rhea" id="RHEA:65952"/>
        <dbReference type="ChEBI" id="CHEBI:15378"/>
        <dbReference type="ChEBI" id="CHEBI:57540"/>
        <dbReference type="ChEBI" id="CHEBI:57945"/>
        <dbReference type="ChEBI" id="CHEBI:132124"/>
        <dbReference type="ChEBI" id="CHEBI:134225"/>
    </reaction>
</comment>
<evidence type="ECO:0000256" key="1">
    <source>
        <dbReference type="ARBA" id="ARBA00022630"/>
    </source>
</evidence>
<feature type="binding site" evidence="6">
    <location>
        <begin position="85"/>
        <end position="88"/>
    </location>
    <ligand>
        <name>FMN</name>
        <dbReference type="ChEBI" id="CHEBI:58210"/>
    </ligand>
</feature>
<dbReference type="OrthoDB" id="9787136at2"/>
<dbReference type="AlphaFoldDB" id="A0A4Q6Y2C4"/>
<evidence type="ECO:0000313" key="9">
    <source>
        <dbReference type="Proteomes" id="UP000292085"/>
    </source>
</evidence>
<evidence type="ECO:0000256" key="2">
    <source>
        <dbReference type="ARBA" id="ARBA00022643"/>
    </source>
</evidence>
<dbReference type="SUPFAM" id="SSF52218">
    <property type="entry name" value="Flavoproteins"/>
    <property type="match status" value="1"/>
</dbReference>
<dbReference type="GO" id="GO:0016652">
    <property type="term" value="F:oxidoreductase activity, acting on NAD(P)H as acceptor"/>
    <property type="evidence" value="ECO:0007669"/>
    <property type="project" value="UniProtKB-UniRule"/>
</dbReference>
<name>A0A4Q6Y2C4_9SPHN</name>
<comment type="catalytic activity">
    <reaction evidence="5">
        <text>N,N-dimethyl-1,4-phenylenediamine + anthranilate + 2 NAD(+) = 2-(4-dimethylaminophenyl)diazenylbenzoate + 2 NADH + 2 H(+)</text>
        <dbReference type="Rhea" id="RHEA:55872"/>
        <dbReference type="ChEBI" id="CHEBI:15378"/>
        <dbReference type="ChEBI" id="CHEBI:15783"/>
        <dbReference type="ChEBI" id="CHEBI:16567"/>
        <dbReference type="ChEBI" id="CHEBI:57540"/>
        <dbReference type="ChEBI" id="CHEBI:57945"/>
        <dbReference type="ChEBI" id="CHEBI:71579"/>
        <dbReference type="EC" id="1.7.1.17"/>
    </reaction>
    <physiologicalReaction direction="right-to-left" evidence="5">
        <dbReference type="Rhea" id="RHEA:55874"/>
    </physiologicalReaction>
</comment>
<dbReference type="InterPro" id="IPR003680">
    <property type="entry name" value="Flavodoxin_fold"/>
</dbReference>
<evidence type="ECO:0000313" key="8">
    <source>
        <dbReference type="EMBL" id="RZF66441.1"/>
    </source>
</evidence>
<dbReference type="EC" id="1.6.5.-" evidence="6"/>
<comment type="subunit">
    <text evidence="6">Homodimer.</text>
</comment>
<comment type="function">
    <text evidence="6">Also exhibits azoreductase activity. Catalyzes the reductive cleavage of the azo bond in aromatic azo compounds to the corresponding amines.</text>
</comment>
<dbReference type="GO" id="GO:0010181">
    <property type="term" value="F:FMN binding"/>
    <property type="evidence" value="ECO:0007669"/>
    <property type="project" value="UniProtKB-UniRule"/>
</dbReference>
<dbReference type="RefSeq" id="WP_130154800.1">
    <property type="nucleotide sequence ID" value="NZ_SGIS01000001.1"/>
</dbReference>
<proteinExistence type="inferred from homology"/>
<evidence type="ECO:0000256" key="3">
    <source>
        <dbReference type="ARBA" id="ARBA00023002"/>
    </source>
</evidence>
<protein>
    <recommendedName>
        <fullName evidence="6">FMN dependent NADH:quinone oxidoreductase</fullName>
        <ecNumber evidence="6">1.6.5.-</ecNumber>
    </recommendedName>
    <alternativeName>
        <fullName evidence="6">Azo-dye reductase</fullName>
    </alternativeName>
    <alternativeName>
        <fullName evidence="6">FMN-dependent NADH-azo compound oxidoreductase</fullName>
    </alternativeName>
    <alternativeName>
        <fullName evidence="6">FMN-dependent NADH-azoreductase</fullName>
        <ecNumber evidence="6">1.7.1.17</ecNumber>
    </alternativeName>
</protein>
<evidence type="ECO:0000256" key="5">
    <source>
        <dbReference type="ARBA" id="ARBA00048542"/>
    </source>
</evidence>
<dbReference type="InterPro" id="IPR023048">
    <property type="entry name" value="NADH:quinone_OxRdtase_FMN_depd"/>
</dbReference>
<dbReference type="GO" id="GO:0016655">
    <property type="term" value="F:oxidoreductase activity, acting on NAD(P)H, quinone or similar compound as acceptor"/>
    <property type="evidence" value="ECO:0007669"/>
    <property type="project" value="InterPro"/>
</dbReference>
<dbReference type="PANTHER" id="PTHR43741:SF4">
    <property type="entry name" value="FMN-DEPENDENT NADH:QUINONE OXIDOREDUCTASE"/>
    <property type="match status" value="1"/>
</dbReference>
<comment type="function">
    <text evidence="6">Quinone reductase that provides resistance to thiol-specific stress caused by electrophilic quinones.</text>
</comment>
<dbReference type="Proteomes" id="UP000292085">
    <property type="component" value="Unassembled WGS sequence"/>
</dbReference>